<dbReference type="Proteomes" id="UP000582981">
    <property type="component" value="Unassembled WGS sequence"/>
</dbReference>
<dbReference type="RefSeq" id="WP_177144080.1">
    <property type="nucleotide sequence ID" value="NZ_JACAPU010000013.1"/>
</dbReference>
<evidence type="ECO:0000313" key="2">
    <source>
        <dbReference type="EMBL" id="NWB47063.1"/>
    </source>
</evidence>
<dbReference type="InterPro" id="IPR029058">
    <property type="entry name" value="AB_hydrolase_fold"/>
</dbReference>
<dbReference type="AlphaFoldDB" id="A0A7Y7WDP4"/>
<accession>A0A7Y7WDP4</accession>
<dbReference type="Gene3D" id="3.40.50.1820">
    <property type="entry name" value="alpha/beta hydrolase"/>
    <property type="match status" value="1"/>
</dbReference>
<evidence type="ECO:0000313" key="3">
    <source>
        <dbReference type="Proteomes" id="UP000582981"/>
    </source>
</evidence>
<dbReference type="EMBL" id="JACAPU010000013">
    <property type="protein sequence ID" value="NWB47063.1"/>
    <property type="molecule type" value="Genomic_DNA"/>
</dbReference>
<dbReference type="Pfam" id="PF06057">
    <property type="entry name" value="VirJ"/>
    <property type="match status" value="1"/>
</dbReference>
<dbReference type="InterPro" id="IPR011225">
    <property type="entry name" value="IV_sec_VirJ"/>
</dbReference>
<organism evidence="2 3">
    <name type="scientific">Pseudomonas gingeri</name>
    <dbReference type="NCBI Taxonomy" id="117681"/>
    <lineage>
        <taxon>Bacteria</taxon>
        <taxon>Pseudomonadati</taxon>
        <taxon>Pseudomonadota</taxon>
        <taxon>Gammaproteobacteria</taxon>
        <taxon>Pseudomonadales</taxon>
        <taxon>Pseudomonadaceae</taxon>
        <taxon>Pseudomonas</taxon>
    </lineage>
</organism>
<dbReference type="SUPFAM" id="SSF53474">
    <property type="entry name" value="alpha/beta-Hydrolases"/>
    <property type="match status" value="1"/>
</dbReference>
<dbReference type="InterPro" id="IPR010333">
    <property type="entry name" value="VirJ"/>
</dbReference>
<reference evidence="2 3" key="1">
    <citation type="submission" date="2020-04" db="EMBL/GenBank/DDBJ databases">
        <title>Molecular characterization of pseudomonads from Agaricus bisporus reveal novel blotch 2 pathogens in Western Europe.</title>
        <authorList>
            <person name="Taparia T."/>
            <person name="Krijger M."/>
            <person name="Haynes E."/>
            <person name="Elpinstone J.G."/>
            <person name="Noble R."/>
            <person name="Van Der Wolf J."/>
        </authorList>
    </citation>
    <scope>NUCLEOTIDE SEQUENCE [LARGE SCALE GENOMIC DNA]</scope>
    <source>
        <strain evidence="2 3">F1001</strain>
    </source>
</reference>
<proteinExistence type="predicted"/>
<name>A0A7Y7WDP4_9PSED</name>
<gene>
    <name evidence="2" type="ORF">HX829_11195</name>
</gene>
<sequence length="426" mass="46190">MIQRSWRFLLVIVLLLAALAGGGYWFWNRPPPEPTLEHLSQADGSTLTRLTPGTTPKAQVVVATLAEDALSDTQLSALSRSGAALIVQVILPKDNCTLQQKALDNALQQLKGPATLVSGVGPGASLAWNWLASQANDKAQAISVGFVLDQPDCTIPVPKTAAHGHWLVAWNDGPDDPSAAFVRDQPNAETSISDYDIKLPQVLNNELRKMLVGTDNGGLAIPVVEVPADKPSDTVTLFLSGDGGWRDLDRDAAGYMSKMGYPVVGIDTLRYYWQHKSPEQSAADLTELMQHYRQKWGAKRFVLAGYSFGADVLPAIYNRLPENEQQRVDAIILLAFARSGSFEIHVDGWLGKAGMELDTGPDMAKLPAAKVLCIYGQDEVKESGCTTETAVGEAVKLPGGHHFDENYPALAKRLVDAIQKRQVKSE</sequence>
<evidence type="ECO:0000259" key="1">
    <source>
        <dbReference type="Pfam" id="PF06057"/>
    </source>
</evidence>
<comment type="caution">
    <text evidence="2">The sequence shown here is derived from an EMBL/GenBank/DDBJ whole genome shotgun (WGS) entry which is preliminary data.</text>
</comment>
<dbReference type="PIRSF" id="PIRSF029063">
    <property type="entry name" value="IV_sec_VirJ"/>
    <property type="match status" value="1"/>
</dbReference>
<protein>
    <submittedName>
        <fullName evidence="2">Virulence factor family protein</fullName>
    </submittedName>
</protein>
<feature type="domain" description="Bacterial virulence" evidence="1">
    <location>
        <begin position="233"/>
        <end position="421"/>
    </location>
</feature>